<gene>
    <name evidence="2" type="ORF">NCTC13100_00842</name>
</gene>
<evidence type="ECO:0000313" key="2">
    <source>
        <dbReference type="EMBL" id="SUB77703.1"/>
    </source>
</evidence>
<keyword evidence="1" id="KW-0812">Transmembrane</keyword>
<dbReference type="InterPro" id="IPR026265">
    <property type="entry name" value="LptC"/>
</dbReference>
<evidence type="ECO:0000256" key="1">
    <source>
        <dbReference type="SAM" id="Phobius"/>
    </source>
</evidence>
<feature type="transmembrane region" description="Helical" evidence="1">
    <location>
        <begin position="38"/>
        <end position="61"/>
    </location>
</feature>
<evidence type="ECO:0000313" key="3">
    <source>
        <dbReference type="Proteomes" id="UP000254263"/>
    </source>
</evidence>
<keyword evidence="1" id="KW-1133">Transmembrane helix</keyword>
<dbReference type="EMBL" id="UGTI01000001">
    <property type="protein sequence ID" value="SUB77703.1"/>
    <property type="molecule type" value="Genomic_DNA"/>
</dbReference>
<dbReference type="GO" id="GO:0015221">
    <property type="term" value="F:lipopolysaccharide transmembrane transporter activity"/>
    <property type="evidence" value="ECO:0007669"/>
    <property type="project" value="InterPro"/>
</dbReference>
<dbReference type="GO" id="GO:0005886">
    <property type="term" value="C:plasma membrane"/>
    <property type="evidence" value="ECO:0007669"/>
    <property type="project" value="InterPro"/>
</dbReference>
<accession>A0A379DI53</accession>
<proteinExistence type="predicted"/>
<dbReference type="RefSeq" id="WP_018360308.1">
    <property type="nucleotide sequence ID" value="NZ_UGTI01000001.1"/>
</dbReference>
<protein>
    <submittedName>
        <fullName evidence="2">Lipopolysaccharide-assembly, LptC-related</fullName>
    </submittedName>
</protein>
<dbReference type="AlphaFoldDB" id="A0A379DI53"/>
<name>A0A379DI53_9PORP</name>
<keyword evidence="1" id="KW-0472">Membrane</keyword>
<dbReference type="Proteomes" id="UP000254263">
    <property type="component" value="Unassembled WGS sequence"/>
</dbReference>
<organism evidence="2 3">
    <name type="scientific">Porphyromonas macacae</name>
    <dbReference type="NCBI Taxonomy" id="28115"/>
    <lineage>
        <taxon>Bacteria</taxon>
        <taxon>Pseudomonadati</taxon>
        <taxon>Bacteroidota</taxon>
        <taxon>Bacteroidia</taxon>
        <taxon>Bacteroidales</taxon>
        <taxon>Porphyromonadaceae</taxon>
        <taxon>Porphyromonas</taxon>
    </lineage>
</organism>
<reference evidence="2 3" key="1">
    <citation type="submission" date="2018-06" db="EMBL/GenBank/DDBJ databases">
        <authorList>
            <consortium name="Pathogen Informatics"/>
            <person name="Doyle S."/>
        </authorList>
    </citation>
    <scope>NUCLEOTIDE SEQUENCE [LARGE SCALE GENOMIC DNA]</scope>
    <source>
        <strain evidence="2 3">NCTC13100</strain>
    </source>
</reference>
<sequence length="279" mass="31867">MDELPTHEQRRLNKYFVWHTSRGASGKKDGKRGVCHTLLYLFPFSIVRFFLPVAVVLSTFAGCGGTQTEEDSSENILDTMFSIKTTDVSMLVSDSGVVQYKLDAAEWLIYDKPEKKQWLFNKGFYLENFDTLKNVKAMVSSDTAIQYVEKELWELIGHVVIKDLQGNQVYSPHLFWDKKNRNIYSNDSIYIMTPDRILRGNSFWGKDDLSEYTLYESSGIIDINEDGYAQEPVVKSSDSLNTNTGARDSLQKRDSIALLSNRTGRIRPKSKISPEDTIN</sequence>
<dbReference type="NCBIfam" id="TIGR04409">
    <property type="entry name" value="LptC_YrbK"/>
    <property type="match status" value="1"/>
</dbReference>